<dbReference type="Pfam" id="PF03824">
    <property type="entry name" value="NicO"/>
    <property type="match status" value="1"/>
</dbReference>
<accession>A0AAD0WKT7</accession>
<gene>
    <name evidence="15" type="ORF">CKQ53_08690</name>
</gene>
<keyword evidence="9 14" id="KW-1133">Transmembrane helix</keyword>
<dbReference type="InterPro" id="IPR011541">
    <property type="entry name" value="Ni/Co_transpt_high_affinity"/>
</dbReference>
<evidence type="ECO:0000256" key="7">
    <source>
        <dbReference type="ARBA" id="ARBA00022596"/>
    </source>
</evidence>
<keyword evidence="8 14" id="KW-0812">Transmembrane</keyword>
<keyword evidence="10" id="KW-0406">Ion transport</keyword>
<keyword evidence="7" id="KW-0533">Nickel</keyword>
<evidence type="ECO:0000256" key="3">
    <source>
        <dbReference type="ARBA" id="ARBA00010428"/>
    </source>
</evidence>
<feature type="transmembrane region" description="Helical" evidence="14">
    <location>
        <begin position="255"/>
        <end position="281"/>
    </location>
</feature>
<keyword evidence="13" id="KW-0170">Cobalt</keyword>
<dbReference type="Proteomes" id="UP000263881">
    <property type="component" value="Chromosome"/>
</dbReference>
<proteinExistence type="inferred from homology"/>
<dbReference type="AlphaFoldDB" id="A0AAD0WKT7"/>
<evidence type="ECO:0000256" key="8">
    <source>
        <dbReference type="ARBA" id="ARBA00022692"/>
    </source>
</evidence>
<dbReference type="GO" id="GO:0006824">
    <property type="term" value="P:cobalt ion transport"/>
    <property type="evidence" value="ECO:0007669"/>
    <property type="project" value="UniProtKB-KW"/>
</dbReference>
<evidence type="ECO:0000256" key="2">
    <source>
        <dbReference type="ARBA" id="ARBA00004651"/>
    </source>
</evidence>
<dbReference type="GO" id="GO:0046583">
    <property type="term" value="F:monoatomic cation efflux transmembrane transporter activity"/>
    <property type="evidence" value="ECO:0007669"/>
    <property type="project" value="TreeGrafter"/>
</dbReference>
<feature type="transmembrane region" description="Helical" evidence="14">
    <location>
        <begin position="227"/>
        <end position="249"/>
    </location>
</feature>
<dbReference type="KEGG" id="lbq:CKQ53_08690"/>
<keyword evidence="11" id="KW-0921">Nickel transport</keyword>
<protein>
    <recommendedName>
        <fullName evidence="14">Nickel/cobalt efflux system</fullName>
    </recommendedName>
</protein>
<evidence type="ECO:0000256" key="10">
    <source>
        <dbReference type="ARBA" id="ARBA00023065"/>
    </source>
</evidence>
<evidence type="ECO:0000256" key="1">
    <source>
        <dbReference type="ARBA" id="ARBA00002510"/>
    </source>
</evidence>
<reference evidence="15 16" key="1">
    <citation type="submission" date="2017-08" db="EMBL/GenBank/DDBJ databases">
        <title>Comparative genomics of bacteria isolated from necrotic lesions of AOD affected trees.</title>
        <authorList>
            <person name="Doonan J."/>
            <person name="Denman S."/>
            <person name="McDonald J.E."/>
        </authorList>
    </citation>
    <scope>NUCLEOTIDE SEQUENCE [LARGE SCALE GENOMIC DNA]</scope>
    <source>
        <strain evidence="15 16">477</strain>
    </source>
</reference>
<feature type="transmembrane region" description="Helical" evidence="14">
    <location>
        <begin position="20"/>
        <end position="40"/>
    </location>
</feature>
<dbReference type="GO" id="GO:0010045">
    <property type="term" value="P:response to nickel cation"/>
    <property type="evidence" value="ECO:0007669"/>
    <property type="project" value="TreeGrafter"/>
</dbReference>
<feature type="transmembrane region" description="Helical" evidence="14">
    <location>
        <begin position="150"/>
        <end position="169"/>
    </location>
</feature>
<dbReference type="PANTHER" id="PTHR40659">
    <property type="entry name" value="NICKEL/COBALT EFFLUX SYSTEM RCNA"/>
    <property type="match status" value="1"/>
</dbReference>
<dbReference type="PANTHER" id="PTHR40659:SF1">
    <property type="entry name" value="NICKEL_COBALT EFFLUX SYSTEM RCNA"/>
    <property type="match status" value="1"/>
</dbReference>
<evidence type="ECO:0000256" key="11">
    <source>
        <dbReference type="ARBA" id="ARBA00023112"/>
    </source>
</evidence>
<evidence type="ECO:0000256" key="5">
    <source>
        <dbReference type="ARBA" id="ARBA00022448"/>
    </source>
</evidence>
<feature type="transmembrane region" description="Helical" evidence="14">
    <location>
        <begin position="115"/>
        <end position="138"/>
    </location>
</feature>
<dbReference type="GO" id="GO:0032025">
    <property type="term" value="P:response to cobalt ion"/>
    <property type="evidence" value="ECO:0007669"/>
    <property type="project" value="TreeGrafter"/>
</dbReference>
<dbReference type="GO" id="GO:0015099">
    <property type="term" value="F:nickel cation transmembrane transporter activity"/>
    <property type="evidence" value="ECO:0007669"/>
    <property type="project" value="UniProtKB-UniRule"/>
</dbReference>
<comment type="subcellular location">
    <subcellularLocation>
        <location evidence="2 14">Cell membrane</location>
        <topology evidence="2 14">Multi-pass membrane protein</topology>
    </subcellularLocation>
</comment>
<keyword evidence="12 14" id="KW-0472">Membrane</keyword>
<dbReference type="InterPro" id="IPR051224">
    <property type="entry name" value="NiCoT_RcnA"/>
</dbReference>
<evidence type="ECO:0000256" key="4">
    <source>
        <dbReference type="ARBA" id="ARBA00022426"/>
    </source>
</evidence>
<feature type="transmembrane region" description="Helical" evidence="14">
    <location>
        <begin position="302"/>
        <end position="322"/>
    </location>
</feature>
<feature type="transmembrane region" description="Helical" evidence="14">
    <location>
        <begin position="70"/>
        <end position="89"/>
    </location>
</feature>
<evidence type="ECO:0000256" key="6">
    <source>
        <dbReference type="ARBA" id="ARBA00022475"/>
    </source>
</evidence>
<dbReference type="EMBL" id="CP023009">
    <property type="protein sequence ID" value="AXW87050.1"/>
    <property type="molecule type" value="Genomic_DNA"/>
</dbReference>
<evidence type="ECO:0000256" key="9">
    <source>
        <dbReference type="ARBA" id="ARBA00022989"/>
    </source>
</evidence>
<keyword evidence="16" id="KW-1185">Reference proteome</keyword>
<name>A0AAD0WKT7_9GAMM</name>
<keyword evidence="5 14" id="KW-0813">Transport</keyword>
<evidence type="ECO:0000256" key="14">
    <source>
        <dbReference type="RuleBase" id="RU362101"/>
    </source>
</evidence>
<evidence type="ECO:0000256" key="12">
    <source>
        <dbReference type="ARBA" id="ARBA00023136"/>
    </source>
</evidence>
<comment type="function">
    <text evidence="1">Efflux system for nickel and cobalt.</text>
</comment>
<sequence>MIPSGKFRRRLIRMSGKQRVMCGIAAILFIAVIATIVSYWSDFLSAMLAIQISLHRYLVGYLLQLGNQHVGYGVLLLAASFTYGVLHAVGPGHGKFIITTYLSVSHENASSARTIAFLGAMTQGLVAIFFVYLLVIFLNVSMGDLSLSRWYMEKISALYIGVIAVLMVVKAVRGRRIRPTIHRCTPVPSGESSVLARPHARLSAEPAACCGHHAVNSTAVPRDLPSALAMIAAIGIRPCTGAIMILAFANAVGCFNWGVGAVMAMALGTALAICALATWVIRSRDRASSLYQRARHPLFAKLRPGLLAASGMLLFLFAILLFSSTLPANAVGDALNNGC</sequence>
<keyword evidence="4" id="KW-0171">Cobalt transport</keyword>
<evidence type="ECO:0000313" key="16">
    <source>
        <dbReference type="Proteomes" id="UP000263881"/>
    </source>
</evidence>
<evidence type="ECO:0000256" key="13">
    <source>
        <dbReference type="ARBA" id="ARBA00023285"/>
    </source>
</evidence>
<keyword evidence="6" id="KW-1003">Cell membrane</keyword>
<dbReference type="GO" id="GO:0005886">
    <property type="term" value="C:plasma membrane"/>
    <property type="evidence" value="ECO:0007669"/>
    <property type="project" value="UniProtKB-SubCell"/>
</dbReference>
<evidence type="ECO:0000313" key="15">
    <source>
        <dbReference type="EMBL" id="AXW87050.1"/>
    </source>
</evidence>
<organism evidence="15 16">
    <name type="scientific">Lonsdalea britannica</name>
    <dbReference type="NCBI Taxonomy" id="1082704"/>
    <lineage>
        <taxon>Bacteria</taxon>
        <taxon>Pseudomonadati</taxon>
        <taxon>Pseudomonadota</taxon>
        <taxon>Gammaproteobacteria</taxon>
        <taxon>Enterobacterales</taxon>
        <taxon>Pectobacteriaceae</taxon>
        <taxon>Lonsdalea</taxon>
    </lineage>
</organism>
<comment type="similarity">
    <text evidence="3">Belongs to the NiCoT transporter (TC 2.A.52) family. RcnA subfamily.</text>
</comment>